<dbReference type="GO" id="GO:0000175">
    <property type="term" value="F:3'-5'-RNA exonuclease activity"/>
    <property type="evidence" value="ECO:0007669"/>
    <property type="project" value="InterPro"/>
</dbReference>
<organism evidence="6 7">
    <name type="scientific">Thamnocephalis sphaerospora</name>
    <dbReference type="NCBI Taxonomy" id="78915"/>
    <lineage>
        <taxon>Eukaryota</taxon>
        <taxon>Fungi</taxon>
        <taxon>Fungi incertae sedis</taxon>
        <taxon>Zoopagomycota</taxon>
        <taxon>Zoopagomycotina</taxon>
        <taxon>Zoopagomycetes</taxon>
        <taxon>Zoopagales</taxon>
        <taxon>Sigmoideomycetaceae</taxon>
        <taxon>Thamnocephalis</taxon>
    </lineage>
</organism>
<comment type="similarity">
    <text evidence="1">Belongs to the oligoribonuclease family.</text>
</comment>
<reference evidence="7" key="1">
    <citation type="journal article" date="2018" name="Nat. Microbiol.">
        <title>Leveraging single-cell genomics to expand the fungal tree of life.</title>
        <authorList>
            <person name="Ahrendt S.R."/>
            <person name="Quandt C.A."/>
            <person name="Ciobanu D."/>
            <person name="Clum A."/>
            <person name="Salamov A."/>
            <person name="Andreopoulos B."/>
            <person name="Cheng J.F."/>
            <person name="Woyke T."/>
            <person name="Pelin A."/>
            <person name="Henrissat B."/>
            <person name="Reynolds N.K."/>
            <person name="Benny G.L."/>
            <person name="Smith M.E."/>
            <person name="James T.Y."/>
            <person name="Grigoriev I.V."/>
        </authorList>
    </citation>
    <scope>NUCLEOTIDE SEQUENCE [LARGE SCALE GENOMIC DNA]</scope>
    <source>
        <strain evidence="7">RSA 1356</strain>
    </source>
</reference>
<dbReference type="GO" id="GO:0005739">
    <property type="term" value="C:mitochondrion"/>
    <property type="evidence" value="ECO:0007669"/>
    <property type="project" value="TreeGrafter"/>
</dbReference>
<evidence type="ECO:0000259" key="5">
    <source>
        <dbReference type="SMART" id="SM00479"/>
    </source>
</evidence>
<protein>
    <submittedName>
        <fullName evidence="6">Ribonuclease H-like domain-containing protein</fullName>
    </submittedName>
</protein>
<dbReference type="EMBL" id="KZ992560">
    <property type="protein sequence ID" value="RKP08901.1"/>
    <property type="molecule type" value="Genomic_DNA"/>
</dbReference>
<dbReference type="InterPro" id="IPR012337">
    <property type="entry name" value="RNaseH-like_sf"/>
</dbReference>
<evidence type="ECO:0000256" key="3">
    <source>
        <dbReference type="ARBA" id="ARBA00022801"/>
    </source>
</evidence>
<evidence type="ECO:0000256" key="4">
    <source>
        <dbReference type="ARBA" id="ARBA00022839"/>
    </source>
</evidence>
<evidence type="ECO:0000256" key="2">
    <source>
        <dbReference type="ARBA" id="ARBA00022722"/>
    </source>
</evidence>
<keyword evidence="3" id="KW-0378">Hydrolase</keyword>
<evidence type="ECO:0000256" key="1">
    <source>
        <dbReference type="ARBA" id="ARBA00009921"/>
    </source>
</evidence>
<proteinExistence type="inferred from homology"/>
<dbReference type="SMART" id="SM00479">
    <property type="entry name" value="EXOIII"/>
    <property type="match status" value="1"/>
</dbReference>
<dbReference type="Proteomes" id="UP000271241">
    <property type="component" value="Unassembled WGS sequence"/>
</dbReference>
<dbReference type="FunFam" id="3.30.420.10:FF:000003">
    <property type="entry name" value="Oligoribonuclease"/>
    <property type="match status" value="1"/>
</dbReference>
<dbReference type="InterPro" id="IPR036397">
    <property type="entry name" value="RNaseH_sf"/>
</dbReference>
<keyword evidence="4" id="KW-0269">Exonuclease</keyword>
<keyword evidence="2" id="KW-0540">Nuclease</keyword>
<dbReference type="Gene3D" id="3.30.420.10">
    <property type="entry name" value="Ribonuclease H-like superfamily/Ribonuclease H"/>
    <property type="match status" value="1"/>
</dbReference>
<evidence type="ECO:0000313" key="7">
    <source>
        <dbReference type="Proteomes" id="UP000271241"/>
    </source>
</evidence>
<feature type="domain" description="Exonuclease" evidence="5">
    <location>
        <begin position="5"/>
        <end position="172"/>
    </location>
</feature>
<dbReference type="NCBIfam" id="NF003765">
    <property type="entry name" value="PRK05359.1"/>
    <property type="match status" value="1"/>
</dbReference>
<dbReference type="Pfam" id="PF00929">
    <property type="entry name" value="RNase_T"/>
    <property type="match status" value="1"/>
</dbReference>
<dbReference type="AlphaFoldDB" id="A0A4P9XTM4"/>
<dbReference type="InterPro" id="IPR013520">
    <property type="entry name" value="Ribonucl_H"/>
</dbReference>
<gene>
    <name evidence="6" type="ORF">THASP1DRAFT_34539</name>
</gene>
<name>A0A4P9XTM4_9FUNG</name>
<evidence type="ECO:0000313" key="6">
    <source>
        <dbReference type="EMBL" id="RKP08901.1"/>
    </source>
</evidence>
<dbReference type="CDD" id="cd06135">
    <property type="entry name" value="Orn"/>
    <property type="match status" value="1"/>
</dbReference>
<keyword evidence="7" id="KW-1185">Reference proteome</keyword>
<dbReference type="PANTHER" id="PTHR11046">
    <property type="entry name" value="OLIGORIBONUCLEASE, MITOCHONDRIAL"/>
    <property type="match status" value="1"/>
</dbReference>
<dbReference type="PANTHER" id="PTHR11046:SF0">
    <property type="entry name" value="OLIGORIBONUCLEASE, MITOCHONDRIAL"/>
    <property type="match status" value="1"/>
</dbReference>
<dbReference type="GO" id="GO:0003676">
    <property type="term" value="F:nucleic acid binding"/>
    <property type="evidence" value="ECO:0007669"/>
    <property type="project" value="InterPro"/>
</dbReference>
<accession>A0A4P9XTM4</accession>
<dbReference type="SUPFAM" id="SSF53098">
    <property type="entry name" value="Ribonuclease H-like"/>
    <property type="match status" value="1"/>
</dbReference>
<dbReference type="InterPro" id="IPR022894">
    <property type="entry name" value="Oligoribonuclease"/>
</dbReference>
<dbReference type="OrthoDB" id="270189at2759"/>
<sequence length="178" mass="19877">MMIRMTGLDASKDCIIEIAVLITDGDLNIVAEGPELIINQPKALMDGMDAWCREHHGSSGLTAAVLASTITMAEAERAVLDFVQQYVPDARTAPLAGNSVHADRVFLRKDMPRLEAHLHYRNVDVSTIKELVRRWYPAIFQTAPKKKCSHRALDDIKESLKELEFYRKACFVAPPATT</sequence>
<dbReference type="STRING" id="78915.A0A4P9XTM4"/>